<evidence type="ECO:0008006" key="4">
    <source>
        <dbReference type="Google" id="ProtNLM"/>
    </source>
</evidence>
<dbReference type="Proteomes" id="UP000053424">
    <property type="component" value="Unassembled WGS sequence"/>
</dbReference>
<protein>
    <recommendedName>
        <fullName evidence="4">CsbD-like domain-containing protein</fullName>
    </recommendedName>
</protein>
<evidence type="ECO:0000256" key="1">
    <source>
        <dbReference type="SAM" id="MobiDB-lite"/>
    </source>
</evidence>
<reference evidence="2 3" key="1">
    <citation type="submission" date="2014-04" db="EMBL/GenBank/DDBJ databases">
        <authorList>
            <consortium name="DOE Joint Genome Institute"/>
            <person name="Kuo A."/>
            <person name="Gay G."/>
            <person name="Dore J."/>
            <person name="Kohler A."/>
            <person name="Nagy L.G."/>
            <person name="Floudas D."/>
            <person name="Copeland A."/>
            <person name="Barry K.W."/>
            <person name="Cichocki N."/>
            <person name="Veneault-Fourrey C."/>
            <person name="LaButti K."/>
            <person name="Lindquist E.A."/>
            <person name="Lipzen A."/>
            <person name="Lundell T."/>
            <person name="Morin E."/>
            <person name="Murat C."/>
            <person name="Sun H."/>
            <person name="Tunlid A."/>
            <person name="Henrissat B."/>
            <person name="Grigoriev I.V."/>
            <person name="Hibbett D.S."/>
            <person name="Martin F."/>
            <person name="Nordberg H.P."/>
            <person name="Cantor M.N."/>
            <person name="Hua S.X."/>
        </authorList>
    </citation>
    <scope>NUCLEOTIDE SEQUENCE [LARGE SCALE GENOMIC DNA]</scope>
    <source>
        <strain evidence="3">h7</strain>
    </source>
</reference>
<reference evidence="3" key="2">
    <citation type="submission" date="2015-01" db="EMBL/GenBank/DDBJ databases">
        <title>Evolutionary Origins and Diversification of the Mycorrhizal Mutualists.</title>
        <authorList>
            <consortium name="DOE Joint Genome Institute"/>
            <consortium name="Mycorrhizal Genomics Consortium"/>
            <person name="Kohler A."/>
            <person name="Kuo A."/>
            <person name="Nagy L.G."/>
            <person name="Floudas D."/>
            <person name="Copeland A."/>
            <person name="Barry K.W."/>
            <person name="Cichocki N."/>
            <person name="Veneault-Fourrey C."/>
            <person name="LaButti K."/>
            <person name="Lindquist E.A."/>
            <person name="Lipzen A."/>
            <person name="Lundell T."/>
            <person name="Morin E."/>
            <person name="Murat C."/>
            <person name="Riley R."/>
            <person name="Ohm R."/>
            <person name="Sun H."/>
            <person name="Tunlid A."/>
            <person name="Henrissat B."/>
            <person name="Grigoriev I.V."/>
            <person name="Hibbett D.S."/>
            <person name="Martin F."/>
        </authorList>
    </citation>
    <scope>NUCLEOTIDE SEQUENCE [LARGE SCALE GENOMIC DNA]</scope>
    <source>
        <strain evidence="3">h7</strain>
    </source>
</reference>
<gene>
    <name evidence="2" type="ORF">M413DRAFT_448753</name>
</gene>
<keyword evidence="3" id="KW-1185">Reference proteome</keyword>
<feature type="compositionally biased region" description="Polar residues" evidence="1">
    <location>
        <begin position="1"/>
        <end position="20"/>
    </location>
</feature>
<name>A0A0C2Y7N0_HEBCY</name>
<feature type="compositionally biased region" description="Polar residues" evidence="1">
    <location>
        <begin position="54"/>
        <end position="72"/>
    </location>
</feature>
<dbReference type="EMBL" id="KN831800">
    <property type="protein sequence ID" value="KIM37027.1"/>
    <property type="molecule type" value="Genomic_DNA"/>
</dbReference>
<organism evidence="2 3">
    <name type="scientific">Hebeloma cylindrosporum</name>
    <dbReference type="NCBI Taxonomy" id="76867"/>
    <lineage>
        <taxon>Eukaryota</taxon>
        <taxon>Fungi</taxon>
        <taxon>Dikarya</taxon>
        <taxon>Basidiomycota</taxon>
        <taxon>Agaricomycotina</taxon>
        <taxon>Agaricomycetes</taxon>
        <taxon>Agaricomycetidae</taxon>
        <taxon>Agaricales</taxon>
        <taxon>Agaricineae</taxon>
        <taxon>Hymenogastraceae</taxon>
        <taxon>Hebeloma</taxon>
    </lineage>
</organism>
<dbReference type="AlphaFoldDB" id="A0A0C2Y7N0"/>
<feature type="compositionally biased region" description="Low complexity" evidence="1">
    <location>
        <begin position="122"/>
        <end position="136"/>
    </location>
</feature>
<proteinExistence type="predicted"/>
<evidence type="ECO:0000313" key="3">
    <source>
        <dbReference type="Proteomes" id="UP000053424"/>
    </source>
</evidence>
<accession>A0A0C2Y7N0</accession>
<feature type="compositionally biased region" description="Basic and acidic residues" evidence="1">
    <location>
        <begin position="37"/>
        <end position="48"/>
    </location>
</feature>
<evidence type="ECO:0000313" key="2">
    <source>
        <dbReference type="EMBL" id="KIM37027.1"/>
    </source>
</evidence>
<dbReference type="HOGENOM" id="CLU_1408936_0_0_1"/>
<dbReference type="OrthoDB" id="9999611at2759"/>
<feature type="region of interest" description="Disordered" evidence="1">
    <location>
        <begin position="1"/>
        <end position="193"/>
    </location>
</feature>
<sequence>MYNTSTADTKPSKTAGTWHSTKGEIKEGLGRTFASADLERAGREERITGEAQRNAASSQGTGQRLAGQNVTAGSLGGGHAQQARPHATQATGDRVLGNNDYGSVGGAQTQQAGPYRTNDAVPSSAAHSSLGGAAPAQQTGHYGTLGSGVRVAGNNDAVPGSTGAAPSQQTRRPDIAYPNEGEMIHDANANRVV</sequence>